<keyword evidence="10" id="KW-1185">Reference proteome</keyword>
<feature type="transmembrane region" description="Helical" evidence="5">
    <location>
        <begin position="578"/>
        <end position="600"/>
    </location>
</feature>
<feature type="domain" description="Glycosyl-hydrolase 97 C-terminal oligomerisation" evidence="8">
    <location>
        <begin position="452"/>
        <end position="556"/>
    </location>
</feature>
<evidence type="ECO:0000256" key="3">
    <source>
        <dbReference type="ARBA" id="ARBA00022801"/>
    </source>
</evidence>
<name>A0A6H0XNN8_9PEZI</name>
<dbReference type="InterPro" id="IPR019563">
    <property type="entry name" value="GH97_catalytic"/>
</dbReference>
<dbReference type="EMBL" id="CP051139">
    <property type="protein sequence ID" value="QIW96254.1"/>
    <property type="molecule type" value="Genomic_DNA"/>
</dbReference>
<dbReference type="Gene3D" id="2.70.98.10">
    <property type="match status" value="1"/>
</dbReference>
<keyword evidence="3" id="KW-0378">Hydrolase</keyword>
<comment type="catalytic activity">
    <reaction evidence="1">
        <text>Hydrolysis of terminal, non-reducing alpha-D-galactose residues in alpha-D-galactosides, including galactose oligosaccharides, galactomannans and galactolipids.</text>
        <dbReference type="EC" id="3.2.1.22"/>
    </reaction>
</comment>
<gene>
    <name evidence="9" type="ORF">AMS68_001772</name>
</gene>
<dbReference type="GO" id="GO:0004557">
    <property type="term" value="F:alpha-galactosidase activity"/>
    <property type="evidence" value="ECO:0007669"/>
    <property type="project" value="UniProtKB-EC"/>
</dbReference>
<evidence type="ECO:0000256" key="1">
    <source>
        <dbReference type="ARBA" id="ARBA00001255"/>
    </source>
</evidence>
<dbReference type="GO" id="GO:0030246">
    <property type="term" value="F:carbohydrate binding"/>
    <property type="evidence" value="ECO:0007669"/>
    <property type="project" value="InterPro"/>
</dbReference>
<sequence>MSVEFALSDAAVAFRYHFPQDELDLLPRKVLREATTFHIAKAEDDIQLAQPYDASKSQYQTFYQPRDDREQARIGSVKHTGKSPYGFGLPAMFRATIGGRQAWLMLKEAGFDGSAPASHIARISEDGTVSLAFPMPFNGNDAFGEGMPEMMLPWTSPWRILTLGSSPQTLIQDTSVTDLSQPTQIEDITWIQPGSTSWSWYANPSNPMNFSAAKAYIDLAAERGWPYSLLDATWDRQTEDGEQVTLEETSQYARSRDVRLWVWMNSAGPNNNASDVTPRDLLFDAATRRKTMQWLVDLNVAGIKVDGIESEKQGMMQYLLDILADAANFKLMIVFHNCPVPHGWERTWPNLLSSEGLVTSEYYTNKIAYAPQMPENNVNEAFVRLTIGPADYAPGTISQDIYPQDAPLTTVAHEIALFVIIDTGLRCFPESPQVYRGVDHEVMSLLSRIPFVWDETRFLMGEPGKFFVVAKRKGHELYIAGINGETVHIAESRTDRAAQGAPRRISLAIAELGIDKPVLSVADLPDSREIQINAGVSSNSTHINVLMEPFGGFVVVVHMLHGQAQVASPDVTAQRSDWFWIQALLIVLPVVSLAVLLTRWKPRRILEAKRAL</sequence>
<dbReference type="PANTHER" id="PTHR35803">
    <property type="entry name" value="GLUCAN 1,4-ALPHA-GLUCOSIDASE SUSB-RELATED"/>
    <property type="match status" value="1"/>
</dbReference>
<dbReference type="OrthoDB" id="3938502at2759"/>
<dbReference type="InterPro" id="IPR029486">
    <property type="entry name" value="GH97_N"/>
</dbReference>
<dbReference type="Gene3D" id="2.60.40.1180">
    <property type="entry name" value="Golgi alpha-mannosidase II"/>
    <property type="match status" value="1"/>
</dbReference>
<feature type="domain" description="Glycosyl-hydrolase 97 N-terminal" evidence="7">
    <location>
        <begin position="1"/>
        <end position="182"/>
    </location>
</feature>
<dbReference type="Gene3D" id="3.20.20.70">
    <property type="entry name" value="Aldolase class I"/>
    <property type="match status" value="1"/>
</dbReference>
<dbReference type="SMR" id="A0A6H0XNN8"/>
<dbReference type="EC" id="3.2.1.22" evidence="2"/>
<keyword evidence="4" id="KW-0326">Glycosidase</keyword>
<dbReference type="AlphaFoldDB" id="A0A6H0XNN8"/>
<evidence type="ECO:0000259" key="8">
    <source>
        <dbReference type="Pfam" id="PF14509"/>
    </source>
</evidence>
<evidence type="ECO:0000259" key="6">
    <source>
        <dbReference type="Pfam" id="PF10566"/>
    </source>
</evidence>
<feature type="domain" description="Glycosyl-hydrolase 97 catalytic" evidence="6">
    <location>
        <begin position="196"/>
        <end position="356"/>
    </location>
</feature>
<dbReference type="Proteomes" id="UP000503462">
    <property type="component" value="Chromosome 1"/>
</dbReference>
<evidence type="ECO:0000313" key="10">
    <source>
        <dbReference type="Proteomes" id="UP000503462"/>
    </source>
</evidence>
<dbReference type="SUPFAM" id="SSF51445">
    <property type="entry name" value="(Trans)glycosidases"/>
    <property type="match status" value="1"/>
</dbReference>
<keyword evidence="5" id="KW-1133">Transmembrane helix</keyword>
<dbReference type="Pfam" id="PF14509">
    <property type="entry name" value="GH97_C"/>
    <property type="match status" value="1"/>
</dbReference>
<dbReference type="InterPro" id="IPR029483">
    <property type="entry name" value="GH97_C"/>
</dbReference>
<evidence type="ECO:0000313" key="9">
    <source>
        <dbReference type="EMBL" id="QIW96254.1"/>
    </source>
</evidence>
<evidence type="ECO:0000259" key="7">
    <source>
        <dbReference type="Pfam" id="PF14508"/>
    </source>
</evidence>
<protein>
    <recommendedName>
        <fullName evidence="2">alpha-galactosidase</fullName>
        <ecNumber evidence="2">3.2.1.22</ecNumber>
    </recommendedName>
</protein>
<dbReference type="InterPro" id="IPR013780">
    <property type="entry name" value="Glyco_hydro_b"/>
</dbReference>
<evidence type="ECO:0000256" key="4">
    <source>
        <dbReference type="ARBA" id="ARBA00023295"/>
    </source>
</evidence>
<proteinExistence type="predicted"/>
<evidence type="ECO:0000256" key="2">
    <source>
        <dbReference type="ARBA" id="ARBA00012755"/>
    </source>
</evidence>
<dbReference type="Pfam" id="PF14508">
    <property type="entry name" value="GH97_N"/>
    <property type="match status" value="1"/>
</dbReference>
<dbReference type="PANTHER" id="PTHR35803:SF2">
    <property type="entry name" value="RETAINING ALPHA-GALACTOSIDASE"/>
    <property type="match status" value="1"/>
</dbReference>
<dbReference type="InterPro" id="IPR013785">
    <property type="entry name" value="Aldolase_TIM"/>
</dbReference>
<keyword evidence="5" id="KW-0472">Membrane</keyword>
<dbReference type="Pfam" id="PF10566">
    <property type="entry name" value="Glyco_hydro_97"/>
    <property type="match status" value="1"/>
</dbReference>
<keyword evidence="5" id="KW-0812">Transmembrane</keyword>
<dbReference type="InterPro" id="IPR014718">
    <property type="entry name" value="GH-type_carb-bd"/>
</dbReference>
<organism evidence="9 10">
    <name type="scientific">Peltaster fructicola</name>
    <dbReference type="NCBI Taxonomy" id="286661"/>
    <lineage>
        <taxon>Eukaryota</taxon>
        <taxon>Fungi</taxon>
        <taxon>Dikarya</taxon>
        <taxon>Ascomycota</taxon>
        <taxon>Pezizomycotina</taxon>
        <taxon>Dothideomycetes</taxon>
        <taxon>Dothideomycetes incertae sedis</taxon>
        <taxon>Peltaster</taxon>
    </lineage>
</organism>
<evidence type="ECO:0000256" key="5">
    <source>
        <dbReference type="SAM" id="Phobius"/>
    </source>
</evidence>
<reference evidence="9 10" key="1">
    <citation type="journal article" date="2016" name="Sci. Rep.">
        <title>Peltaster fructicola genome reveals evolution from an invasive phytopathogen to an ectophytic parasite.</title>
        <authorList>
            <person name="Xu C."/>
            <person name="Chen H."/>
            <person name="Gleason M.L."/>
            <person name="Xu J.R."/>
            <person name="Liu H."/>
            <person name="Zhang R."/>
            <person name="Sun G."/>
        </authorList>
    </citation>
    <scope>NUCLEOTIDE SEQUENCE [LARGE SCALE GENOMIC DNA]</scope>
    <source>
        <strain evidence="9 10">LNHT1506</strain>
    </source>
</reference>
<accession>A0A6H0XNN8</accession>
<dbReference type="InterPro" id="IPR052720">
    <property type="entry name" value="Glycosyl_hydrolase_97"/>
</dbReference>
<dbReference type="InterPro" id="IPR017853">
    <property type="entry name" value="GH"/>
</dbReference>